<name>A0ACD5Y6E0_AVESA</name>
<reference evidence="1" key="2">
    <citation type="submission" date="2025-09" db="UniProtKB">
        <authorList>
            <consortium name="EnsemblPlants"/>
        </authorList>
    </citation>
    <scope>IDENTIFICATION</scope>
</reference>
<keyword evidence="2" id="KW-1185">Reference proteome</keyword>
<organism evidence="1 2">
    <name type="scientific">Avena sativa</name>
    <name type="common">Oat</name>
    <dbReference type="NCBI Taxonomy" id="4498"/>
    <lineage>
        <taxon>Eukaryota</taxon>
        <taxon>Viridiplantae</taxon>
        <taxon>Streptophyta</taxon>
        <taxon>Embryophyta</taxon>
        <taxon>Tracheophyta</taxon>
        <taxon>Spermatophyta</taxon>
        <taxon>Magnoliopsida</taxon>
        <taxon>Liliopsida</taxon>
        <taxon>Poales</taxon>
        <taxon>Poaceae</taxon>
        <taxon>BOP clade</taxon>
        <taxon>Pooideae</taxon>
        <taxon>Poodae</taxon>
        <taxon>Poeae</taxon>
        <taxon>Poeae Chloroplast Group 1 (Aveneae type)</taxon>
        <taxon>Aveninae</taxon>
        <taxon>Avena</taxon>
    </lineage>
</organism>
<dbReference type="EnsemblPlants" id="AVESA.00010b.r2.5CG0916010.1">
    <property type="protein sequence ID" value="AVESA.00010b.r2.5CG0916010.1.CDS"/>
    <property type="gene ID" value="AVESA.00010b.r2.5CG0916010"/>
</dbReference>
<sequence>MVACDFDLSFTYASSGWERSASDAGVLNSAIQSGFRVPEGKYYLVDGGYANTPKFLAPYRNVRYHLKEQARGNCRPRDYKELFNLRHARLRNIIERIIGILKMRFPILKVATHYPIDTQVKIPLVAMVLHNIIRSQRGDEEWLKTQKMHIDPSKYVDVPTGDMTLRDDSTPSESRRKLGNALRDQIAKKMWADYERSYNGTKSKMDISEDPKFRRLQGKEFPLFDALDLLYEGGEEDEDVQRSFDQENSRSGNGGAQSGRARKHRSHTSVPVPRIEETMSEFVKLKREQAGIKEQASGKQYSIPKCLEVLNVMVDVSDEIKILASDVFKDASNRELFLSYDPRLRGCQVQVFRSPCESKSSEVHLSSSLLNDYYW</sequence>
<accession>A0ACD5Y6E0</accession>
<protein>
    <submittedName>
        <fullName evidence="1">Uncharacterized protein</fullName>
    </submittedName>
</protein>
<dbReference type="Proteomes" id="UP001732700">
    <property type="component" value="Chromosome 5C"/>
</dbReference>
<evidence type="ECO:0000313" key="2">
    <source>
        <dbReference type="Proteomes" id="UP001732700"/>
    </source>
</evidence>
<evidence type="ECO:0000313" key="1">
    <source>
        <dbReference type="EnsemblPlants" id="AVESA.00010b.r2.5CG0916010.1.CDS"/>
    </source>
</evidence>
<reference evidence="1" key="1">
    <citation type="submission" date="2021-05" db="EMBL/GenBank/DDBJ databases">
        <authorList>
            <person name="Scholz U."/>
            <person name="Mascher M."/>
            <person name="Fiebig A."/>
        </authorList>
    </citation>
    <scope>NUCLEOTIDE SEQUENCE [LARGE SCALE GENOMIC DNA]</scope>
</reference>
<proteinExistence type="predicted"/>